<dbReference type="SUPFAM" id="SSF88946">
    <property type="entry name" value="Sigma2 domain of RNA polymerase sigma factors"/>
    <property type="match status" value="1"/>
</dbReference>
<comment type="caution">
    <text evidence="8">The sequence shown here is derived from an EMBL/GenBank/DDBJ whole genome shotgun (WGS) entry which is preliminary data.</text>
</comment>
<keyword evidence="9" id="KW-1185">Reference proteome</keyword>
<dbReference type="NCBIfam" id="TIGR02937">
    <property type="entry name" value="sigma70-ECF"/>
    <property type="match status" value="1"/>
</dbReference>
<accession>A0ABP8RSQ4</accession>
<dbReference type="InterPro" id="IPR013325">
    <property type="entry name" value="RNA_pol_sigma_r2"/>
</dbReference>
<organism evidence="8 9">
    <name type="scientific">Pseudonocardia xishanensis</name>
    <dbReference type="NCBI Taxonomy" id="630995"/>
    <lineage>
        <taxon>Bacteria</taxon>
        <taxon>Bacillati</taxon>
        <taxon>Actinomycetota</taxon>
        <taxon>Actinomycetes</taxon>
        <taxon>Pseudonocardiales</taxon>
        <taxon>Pseudonocardiaceae</taxon>
        <taxon>Pseudonocardia</taxon>
    </lineage>
</organism>
<dbReference type="InterPro" id="IPR013249">
    <property type="entry name" value="RNA_pol_sigma70_r4_t2"/>
</dbReference>
<gene>
    <name evidence="8" type="ORF">GCM10023175_32360</name>
</gene>
<keyword evidence="5" id="KW-0804">Transcription</keyword>
<evidence type="ECO:0000259" key="6">
    <source>
        <dbReference type="Pfam" id="PF04542"/>
    </source>
</evidence>
<dbReference type="SUPFAM" id="SSF88659">
    <property type="entry name" value="Sigma3 and sigma4 domains of RNA polymerase sigma factors"/>
    <property type="match status" value="1"/>
</dbReference>
<dbReference type="InterPro" id="IPR036388">
    <property type="entry name" value="WH-like_DNA-bd_sf"/>
</dbReference>
<evidence type="ECO:0000259" key="7">
    <source>
        <dbReference type="Pfam" id="PF08281"/>
    </source>
</evidence>
<dbReference type="InterPro" id="IPR007627">
    <property type="entry name" value="RNA_pol_sigma70_r2"/>
</dbReference>
<evidence type="ECO:0000256" key="4">
    <source>
        <dbReference type="ARBA" id="ARBA00023125"/>
    </source>
</evidence>
<proteinExistence type="inferred from homology"/>
<dbReference type="RefSeq" id="WP_345418442.1">
    <property type="nucleotide sequence ID" value="NZ_BAABGT010000038.1"/>
</dbReference>
<dbReference type="Proteomes" id="UP001501598">
    <property type="component" value="Unassembled WGS sequence"/>
</dbReference>
<dbReference type="EMBL" id="BAABGT010000038">
    <property type="protein sequence ID" value="GAA4547662.1"/>
    <property type="molecule type" value="Genomic_DNA"/>
</dbReference>
<name>A0ABP8RSQ4_9PSEU</name>
<evidence type="ECO:0000313" key="9">
    <source>
        <dbReference type="Proteomes" id="UP001501598"/>
    </source>
</evidence>
<dbReference type="PANTHER" id="PTHR43133">
    <property type="entry name" value="RNA POLYMERASE ECF-TYPE SIGMA FACTO"/>
    <property type="match status" value="1"/>
</dbReference>
<comment type="similarity">
    <text evidence="1">Belongs to the sigma-70 factor family. ECF subfamily.</text>
</comment>
<keyword evidence="3" id="KW-0731">Sigma factor</keyword>
<dbReference type="InterPro" id="IPR014284">
    <property type="entry name" value="RNA_pol_sigma-70_dom"/>
</dbReference>
<keyword evidence="2" id="KW-0805">Transcription regulation</keyword>
<feature type="domain" description="RNA polymerase sigma-70 region 2" evidence="6">
    <location>
        <begin position="35"/>
        <end position="102"/>
    </location>
</feature>
<reference evidence="9" key="1">
    <citation type="journal article" date="2019" name="Int. J. Syst. Evol. Microbiol.">
        <title>The Global Catalogue of Microorganisms (GCM) 10K type strain sequencing project: providing services to taxonomists for standard genome sequencing and annotation.</title>
        <authorList>
            <consortium name="The Broad Institute Genomics Platform"/>
            <consortium name="The Broad Institute Genome Sequencing Center for Infectious Disease"/>
            <person name="Wu L."/>
            <person name="Ma J."/>
        </authorList>
    </citation>
    <scope>NUCLEOTIDE SEQUENCE [LARGE SCALE GENOMIC DNA]</scope>
    <source>
        <strain evidence="9">JCM 17906</strain>
    </source>
</reference>
<dbReference type="Pfam" id="PF08281">
    <property type="entry name" value="Sigma70_r4_2"/>
    <property type="match status" value="1"/>
</dbReference>
<dbReference type="Gene3D" id="1.10.10.10">
    <property type="entry name" value="Winged helix-like DNA-binding domain superfamily/Winged helix DNA-binding domain"/>
    <property type="match status" value="1"/>
</dbReference>
<feature type="domain" description="RNA polymerase sigma factor 70 region 4 type 2" evidence="7">
    <location>
        <begin position="131"/>
        <end position="180"/>
    </location>
</feature>
<evidence type="ECO:0000256" key="5">
    <source>
        <dbReference type="ARBA" id="ARBA00023163"/>
    </source>
</evidence>
<evidence type="ECO:0000256" key="1">
    <source>
        <dbReference type="ARBA" id="ARBA00010641"/>
    </source>
</evidence>
<dbReference type="Gene3D" id="1.10.1740.10">
    <property type="match status" value="1"/>
</dbReference>
<dbReference type="Pfam" id="PF04542">
    <property type="entry name" value="Sigma70_r2"/>
    <property type="match status" value="1"/>
</dbReference>
<evidence type="ECO:0000313" key="8">
    <source>
        <dbReference type="EMBL" id="GAA4547662.1"/>
    </source>
</evidence>
<keyword evidence="4" id="KW-0238">DNA-binding</keyword>
<dbReference type="PANTHER" id="PTHR43133:SF8">
    <property type="entry name" value="RNA POLYMERASE SIGMA FACTOR HI_1459-RELATED"/>
    <property type="match status" value="1"/>
</dbReference>
<protein>
    <submittedName>
        <fullName evidence="8">Sigma-70 family RNA polymerase sigma factor</fullName>
    </submittedName>
</protein>
<sequence length="187" mass="20360">MAASGPFPDVEDEPAEEELVAAAMAGDQAAFRALWQASERRAYALCLRLTGNRADAADALQETQIAVWRNLHRFGGRCPFGAWVHAIARNAALALIRGRGRRPEDVVDEVPDRPRDTAGAPFADVVVETMTVQAALETLPDKHREALLLWVGGLTYAQVGEVMSAPVNSVRVWIHRARGAMRSTLGH</sequence>
<dbReference type="CDD" id="cd06171">
    <property type="entry name" value="Sigma70_r4"/>
    <property type="match status" value="1"/>
</dbReference>
<evidence type="ECO:0000256" key="2">
    <source>
        <dbReference type="ARBA" id="ARBA00023015"/>
    </source>
</evidence>
<dbReference type="InterPro" id="IPR013324">
    <property type="entry name" value="RNA_pol_sigma_r3/r4-like"/>
</dbReference>
<dbReference type="InterPro" id="IPR039425">
    <property type="entry name" value="RNA_pol_sigma-70-like"/>
</dbReference>
<evidence type="ECO:0000256" key="3">
    <source>
        <dbReference type="ARBA" id="ARBA00023082"/>
    </source>
</evidence>